<dbReference type="GeneID" id="64666614"/>
<keyword evidence="2" id="KW-1185">Reference proteome</keyword>
<protein>
    <submittedName>
        <fullName evidence="1">Uncharacterized protein</fullName>
    </submittedName>
</protein>
<organism evidence="1 2">
    <name type="scientific">Suillus fuscotomentosus</name>
    <dbReference type="NCBI Taxonomy" id="1912939"/>
    <lineage>
        <taxon>Eukaryota</taxon>
        <taxon>Fungi</taxon>
        <taxon>Dikarya</taxon>
        <taxon>Basidiomycota</taxon>
        <taxon>Agaricomycotina</taxon>
        <taxon>Agaricomycetes</taxon>
        <taxon>Agaricomycetidae</taxon>
        <taxon>Boletales</taxon>
        <taxon>Suillineae</taxon>
        <taxon>Suillaceae</taxon>
        <taxon>Suillus</taxon>
    </lineage>
</organism>
<evidence type="ECO:0000313" key="2">
    <source>
        <dbReference type="Proteomes" id="UP001195769"/>
    </source>
</evidence>
<accession>A0AAD4HGM5</accession>
<sequence length="107" mass="11689">MSRVLGLLGPFIARRPCPQRVPSVCVSFGSCTVSIFSCPTTATLAGWAFSLLVCCPNPNPSVVESGKLSMNEFDEIANPSIHHHHPFMNDAIRSSLEQILRISIIHK</sequence>
<dbReference type="RefSeq" id="XP_041222501.1">
    <property type="nucleotide sequence ID" value="XM_041372316.1"/>
</dbReference>
<comment type="caution">
    <text evidence="1">The sequence shown here is derived from an EMBL/GenBank/DDBJ whole genome shotgun (WGS) entry which is preliminary data.</text>
</comment>
<dbReference type="PROSITE" id="PS51257">
    <property type="entry name" value="PROKAR_LIPOPROTEIN"/>
    <property type="match status" value="1"/>
</dbReference>
<name>A0AAD4HGM5_9AGAM</name>
<reference evidence="1" key="1">
    <citation type="journal article" date="2020" name="New Phytol.">
        <title>Comparative genomics reveals dynamic genome evolution in host specialist ectomycorrhizal fungi.</title>
        <authorList>
            <person name="Lofgren L.A."/>
            <person name="Nguyen N.H."/>
            <person name="Vilgalys R."/>
            <person name="Ruytinx J."/>
            <person name="Liao H.L."/>
            <person name="Branco S."/>
            <person name="Kuo A."/>
            <person name="LaButti K."/>
            <person name="Lipzen A."/>
            <person name="Andreopoulos W."/>
            <person name="Pangilinan J."/>
            <person name="Riley R."/>
            <person name="Hundley H."/>
            <person name="Na H."/>
            <person name="Barry K."/>
            <person name="Grigoriev I.V."/>
            <person name="Stajich J.E."/>
            <person name="Kennedy P.G."/>
        </authorList>
    </citation>
    <scope>NUCLEOTIDE SEQUENCE</scope>
    <source>
        <strain evidence="1">FC203</strain>
    </source>
</reference>
<evidence type="ECO:0000313" key="1">
    <source>
        <dbReference type="EMBL" id="KAG1896925.1"/>
    </source>
</evidence>
<dbReference type="AlphaFoldDB" id="A0AAD4HGM5"/>
<gene>
    <name evidence="1" type="ORF">F5891DRAFT_570283</name>
</gene>
<dbReference type="EMBL" id="JABBWK010000051">
    <property type="protein sequence ID" value="KAG1896925.1"/>
    <property type="molecule type" value="Genomic_DNA"/>
</dbReference>
<proteinExistence type="predicted"/>
<dbReference type="Proteomes" id="UP001195769">
    <property type="component" value="Unassembled WGS sequence"/>
</dbReference>